<keyword evidence="2 4" id="KW-0067">ATP-binding</keyword>
<sequence length="295" mass="31374">MTAVLEAHGLTKRFKDVTALADVSFSIDGPGVYGVLGRNGAGKTTLMNLLTGQDFPTSGTARLAGLDPATGSHAFGAIAFIKESQAYPEGYKGRHVLKAASGIFPRWDDAYAAQLIEDFGAPLDRHMKKLSRGQRSAVGAVVALASRAEVTLLDEPYAGLDAVARQLFYDRLLTDFAEHPRVILMSTHLIDEAADLFQRVLVIDKGRLVIDQDADELRGAAVRLVGPAAQVDRLVGSREVLHRETLGGTAAVTVDGADDAFKAEAVAAGLELAPVSLQQLIVRRTGVQSTEEISA</sequence>
<gene>
    <name evidence="4" type="ORF">QQX04_08070</name>
</gene>
<accession>A0ABT8G1E2</accession>
<evidence type="ECO:0000313" key="4">
    <source>
        <dbReference type="EMBL" id="MDN4472943.1"/>
    </source>
</evidence>
<feature type="domain" description="ABC transporter" evidence="3">
    <location>
        <begin position="5"/>
        <end position="230"/>
    </location>
</feature>
<protein>
    <submittedName>
        <fullName evidence="4">ABC transporter ATP-binding protein</fullName>
    </submittedName>
</protein>
<dbReference type="InterPro" id="IPR027417">
    <property type="entry name" value="P-loop_NTPase"/>
</dbReference>
<evidence type="ECO:0000313" key="5">
    <source>
        <dbReference type="Proteomes" id="UP001172738"/>
    </source>
</evidence>
<name>A0ABT8G1E2_9MICO</name>
<dbReference type="SUPFAM" id="SSF52540">
    <property type="entry name" value="P-loop containing nucleoside triphosphate hydrolases"/>
    <property type="match status" value="1"/>
</dbReference>
<proteinExistence type="predicted"/>
<evidence type="ECO:0000259" key="3">
    <source>
        <dbReference type="PROSITE" id="PS50893"/>
    </source>
</evidence>
<keyword evidence="1" id="KW-0547">Nucleotide-binding</keyword>
<dbReference type="PANTHER" id="PTHR43158:SF5">
    <property type="entry name" value="ABC TRANSPORTER, ATP-BINDING PROTEIN"/>
    <property type="match status" value="1"/>
</dbReference>
<dbReference type="GO" id="GO:0005524">
    <property type="term" value="F:ATP binding"/>
    <property type="evidence" value="ECO:0007669"/>
    <property type="project" value="UniProtKB-KW"/>
</dbReference>
<dbReference type="Pfam" id="PF00005">
    <property type="entry name" value="ABC_tran"/>
    <property type="match status" value="1"/>
</dbReference>
<dbReference type="InterPro" id="IPR003439">
    <property type="entry name" value="ABC_transporter-like_ATP-bd"/>
</dbReference>
<dbReference type="RefSeq" id="WP_301127992.1">
    <property type="nucleotide sequence ID" value="NZ_JAUHPV010000004.1"/>
</dbReference>
<keyword evidence="5" id="KW-1185">Reference proteome</keyword>
<dbReference type="InterPro" id="IPR003593">
    <property type="entry name" value="AAA+_ATPase"/>
</dbReference>
<reference evidence="4" key="1">
    <citation type="submission" date="2023-06" db="EMBL/GenBank/DDBJ databases">
        <title>SYSU T00b26.</title>
        <authorList>
            <person name="Gao L."/>
            <person name="Fang B.-Z."/>
            <person name="Li W.-J."/>
        </authorList>
    </citation>
    <scope>NUCLEOTIDE SEQUENCE</scope>
    <source>
        <strain evidence="4">SYSU T00b26</strain>
    </source>
</reference>
<dbReference type="PROSITE" id="PS50893">
    <property type="entry name" value="ABC_TRANSPORTER_2"/>
    <property type="match status" value="1"/>
</dbReference>
<evidence type="ECO:0000256" key="1">
    <source>
        <dbReference type="ARBA" id="ARBA00022741"/>
    </source>
</evidence>
<comment type="caution">
    <text evidence="4">The sequence shown here is derived from an EMBL/GenBank/DDBJ whole genome shotgun (WGS) entry which is preliminary data.</text>
</comment>
<dbReference type="CDD" id="cd03230">
    <property type="entry name" value="ABC_DR_subfamily_A"/>
    <property type="match status" value="1"/>
</dbReference>
<dbReference type="SMART" id="SM00382">
    <property type="entry name" value="AAA"/>
    <property type="match status" value="1"/>
</dbReference>
<dbReference type="EMBL" id="JAUHPV010000004">
    <property type="protein sequence ID" value="MDN4472943.1"/>
    <property type="molecule type" value="Genomic_DNA"/>
</dbReference>
<dbReference type="PANTHER" id="PTHR43158">
    <property type="entry name" value="SKFA PEPTIDE EXPORT ATP-BINDING PROTEIN SKFE"/>
    <property type="match status" value="1"/>
</dbReference>
<dbReference type="Gene3D" id="3.40.50.300">
    <property type="entry name" value="P-loop containing nucleotide triphosphate hydrolases"/>
    <property type="match status" value="1"/>
</dbReference>
<dbReference type="Proteomes" id="UP001172738">
    <property type="component" value="Unassembled WGS sequence"/>
</dbReference>
<evidence type="ECO:0000256" key="2">
    <source>
        <dbReference type="ARBA" id="ARBA00022840"/>
    </source>
</evidence>
<organism evidence="4 5">
    <name type="scientific">Demequina zhanjiangensis</name>
    <dbReference type="NCBI Taxonomy" id="3051659"/>
    <lineage>
        <taxon>Bacteria</taxon>
        <taxon>Bacillati</taxon>
        <taxon>Actinomycetota</taxon>
        <taxon>Actinomycetes</taxon>
        <taxon>Micrococcales</taxon>
        <taxon>Demequinaceae</taxon>
        <taxon>Demequina</taxon>
    </lineage>
</organism>